<accession>A0AAJ2M231</accession>
<proteinExistence type="predicted"/>
<organism evidence="2 3">
    <name type="scientific">Microbacterium aurantiacum</name>
    <dbReference type="NCBI Taxonomy" id="162393"/>
    <lineage>
        <taxon>Bacteria</taxon>
        <taxon>Bacillati</taxon>
        <taxon>Actinomycetota</taxon>
        <taxon>Actinomycetes</taxon>
        <taxon>Micrococcales</taxon>
        <taxon>Microbacteriaceae</taxon>
        <taxon>Microbacterium</taxon>
    </lineage>
</organism>
<dbReference type="EMBL" id="JAHWXH010000005">
    <property type="protein sequence ID" value="MDS0247001.1"/>
    <property type="molecule type" value="Genomic_DNA"/>
</dbReference>
<evidence type="ECO:0000313" key="3">
    <source>
        <dbReference type="Proteomes" id="UP001183582"/>
    </source>
</evidence>
<evidence type="ECO:0008006" key="4">
    <source>
        <dbReference type="Google" id="ProtNLM"/>
    </source>
</evidence>
<keyword evidence="1" id="KW-1133">Transmembrane helix</keyword>
<evidence type="ECO:0000256" key="1">
    <source>
        <dbReference type="SAM" id="Phobius"/>
    </source>
</evidence>
<keyword evidence="1" id="KW-0472">Membrane</keyword>
<dbReference type="GeneID" id="301459664"/>
<dbReference type="AlphaFoldDB" id="A0AAJ2M231"/>
<dbReference type="NCBIfam" id="NF042935">
    <property type="entry name" value="SCO6880_fam"/>
    <property type="match status" value="1"/>
</dbReference>
<evidence type="ECO:0000313" key="2">
    <source>
        <dbReference type="EMBL" id="MDS0247001.1"/>
    </source>
</evidence>
<name>A0AAJ2M231_9MICO</name>
<dbReference type="InterPro" id="IPR049978">
    <property type="entry name" value="SCO6880-like"/>
</dbReference>
<comment type="caution">
    <text evidence="2">The sequence shown here is derived from an EMBL/GenBank/DDBJ whole genome shotgun (WGS) entry which is preliminary data.</text>
</comment>
<dbReference type="RefSeq" id="WP_310892277.1">
    <property type="nucleotide sequence ID" value="NZ_BAAAGR010000008.1"/>
</dbReference>
<keyword evidence="1" id="KW-0812">Transmembrane</keyword>
<reference evidence="2 3" key="1">
    <citation type="submission" date="2021-06" db="EMBL/GenBank/DDBJ databases">
        <title>Genome-based taxonomic framework of Microbacterium strains isolated from marine environment, the description of four new species and reclassification of four preexisting species.</title>
        <authorList>
            <person name="Lee S.D."/>
            <person name="Kim S.-M."/>
            <person name="Byeon Y.-S."/>
            <person name="Yang H.L."/>
            <person name="Kim I.S."/>
        </authorList>
    </citation>
    <scope>NUCLEOTIDE SEQUENCE [LARGE SCALE GENOMIC DNA]</scope>
    <source>
        <strain evidence="2 3">KACC 20514</strain>
    </source>
</reference>
<sequence length="502" mass="53791">MTNVTEQVTYGNLSRPGRTGLGALSMGASLAGIPVVLLCILLMIRQAYLAALIVAVVGVGAIVATSIRSPRDGRNVYERAMLHVANAQKVSSGRAVYMAGPAGTTPDGKIRVPGLLAQSELSEHRDAFGQPFGLIRLRSSKHYTVVLECYPDGDALVDQDRVDSMVAHWGGWLATLTRDVAIVGASVTVESAPDSGFRLEQMVNANMSPKGSEFSRAVARALPNQVSAGSPTVTTRVAITFSGRGFDKDGTDKGLEAMVDEISTRLPTLISGLHQTGAGTSVRACTAQDIVDFTRTAYDPTVANQIERARADGGTGLTWHDAGPVYADDRKLDRYFHDRAVSKSWTMHEAPRGVFYASALRSLLDPSPGVLRKRVTLLYRPIPAGQAADVVEGAVNNSYAAASQRNRPTARQQQRYAQAVRTAEEEALGAGLVRFGMIVTVSCADESELPRLDQAIPSMAAQGRLRIREALGNQAVYFQAALPLGVVLPEHTIIPDQVRELM</sequence>
<dbReference type="Proteomes" id="UP001183582">
    <property type="component" value="Unassembled WGS sequence"/>
</dbReference>
<feature type="transmembrane region" description="Helical" evidence="1">
    <location>
        <begin position="48"/>
        <end position="67"/>
    </location>
</feature>
<gene>
    <name evidence="2" type="ORF">KZC50_15490</name>
</gene>
<feature type="transmembrane region" description="Helical" evidence="1">
    <location>
        <begin position="20"/>
        <end position="41"/>
    </location>
</feature>
<protein>
    <recommendedName>
        <fullName evidence="4">Integral membrane protein</fullName>
    </recommendedName>
</protein>